<dbReference type="OrthoDB" id="4150765at2759"/>
<dbReference type="Pfam" id="PF00735">
    <property type="entry name" value="Septin"/>
    <property type="match status" value="1"/>
</dbReference>
<feature type="compositionally biased region" description="Polar residues" evidence="2">
    <location>
        <begin position="162"/>
        <end position="174"/>
    </location>
</feature>
<keyword evidence="1" id="KW-0547">Nucleotide-binding</keyword>
<dbReference type="GO" id="GO:0005525">
    <property type="term" value="F:GTP binding"/>
    <property type="evidence" value="ECO:0007669"/>
    <property type="project" value="UniProtKB-KW"/>
</dbReference>
<feature type="region of interest" description="Disordered" evidence="2">
    <location>
        <begin position="863"/>
        <end position="884"/>
    </location>
</feature>
<feature type="region of interest" description="Disordered" evidence="2">
    <location>
        <begin position="674"/>
        <end position="764"/>
    </location>
</feature>
<dbReference type="InParanoid" id="A0A1Y2GIS6"/>
<feature type="compositionally biased region" description="Polar residues" evidence="2">
    <location>
        <begin position="7"/>
        <end position="35"/>
    </location>
</feature>
<feature type="compositionally biased region" description="Polar residues" evidence="2">
    <location>
        <begin position="988"/>
        <end position="997"/>
    </location>
</feature>
<keyword evidence="3" id="KW-1133">Transmembrane helix</keyword>
<feature type="region of interest" description="Disordered" evidence="2">
    <location>
        <begin position="1"/>
        <end position="55"/>
    </location>
</feature>
<accession>A0A1Y2GIS6</accession>
<proteinExistence type="inferred from homology"/>
<comment type="similarity">
    <text evidence="1">Belongs to the TRAFAC class TrmE-Era-EngA-EngB-Septin-like GTPase superfamily. Septin GTPase family.</text>
</comment>
<dbReference type="Proteomes" id="UP000193648">
    <property type="component" value="Unassembled WGS sequence"/>
</dbReference>
<dbReference type="GeneID" id="33566989"/>
<evidence type="ECO:0000259" key="4">
    <source>
        <dbReference type="Pfam" id="PF00735"/>
    </source>
</evidence>
<feature type="region of interest" description="Disordered" evidence="2">
    <location>
        <begin position="943"/>
        <end position="1006"/>
    </location>
</feature>
<keyword evidence="6" id="KW-1185">Reference proteome</keyword>
<gene>
    <name evidence="5" type="ORF">BCR41DRAFT_358937</name>
</gene>
<comment type="caution">
    <text evidence="5">The sequence shown here is derived from an EMBL/GenBank/DDBJ whole genome shotgun (WGS) entry which is preliminary data.</text>
</comment>
<organism evidence="5 6">
    <name type="scientific">Lobosporangium transversale</name>
    <dbReference type="NCBI Taxonomy" id="64571"/>
    <lineage>
        <taxon>Eukaryota</taxon>
        <taxon>Fungi</taxon>
        <taxon>Fungi incertae sedis</taxon>
        <taxon>Mucoromycota</taxon>
        <taxon>Mortierellomycotina</taxon>
        <taxon>Mortierellomycetes</taxon>
        <taxon>Mortierellales</taxon>
        <taxon>Mortierellaceae</taxon>
        <taxon>Lobosporangium</taxon>
    </lineage>
</organism>
<feature type="region of interest" description="Disordered" evidence="2">
    <location>
        <begin position="160"/>
        <end position="188"/>
    </location>
</feature>
<feature type="compositionally biased region" description="Polar residues" evidence="2">
    <location>
        <begin position="943"/>
        <end position="969"/>
    </location>
</feature>
<keyword evidence="3" id="KW-0812">Transmembrane</keyword>
<keyword evidence="3" id="KW-0472">Membrane</keyword>
<protein>
    <recommendedName>
        <fullName evidence="4">Septin-type G domain-containing protein</fullName>
    </recommendedName>
</protein>
<feature type="region of interest" description="Disordered" evidence="2">
    <location>
        <begin position="595"/>
        <end position="615"/>
    </location>
</feature>
<dbReference type="InterPro" id="IPR027417">
    <property type="entry name" value="P-loop_NTPase"/>
</dbReference>
<feature type="transmembrane region" description="Helical" evidence="3">
    <location>
        <begin position="1029"/>
        <end position="1050"/>
    </location>
</feature>
<dbReference type="RefSeq" id="XP_021878520.1">
    <property type="nucleotide sequence ID" value="XM_022025145.1"/>
</dbReference>
<name>A0A1Y2GIS6_9FUNG</name>
<evidence type="ECO:0000313" key="6">
    <source>
        <dbReference type="Proteomes" id="UP000193648"/>
    </source>
</evidence>
<feature type="compositionally biased region" description="Polar residues" evidence="2">
    <location>
        <begin position="727"/>
        <end position="764"/>
    </location>
</feature>
<dbReference type="AlphaFoldDB" id="A0A1Y2GIS6"/>
<evidence type="ECO:0000256" key="3">
    <source>
        <dbReference type="SAM" id="Phobius"/>
    </source>
</evidence>
<reference evidence="5 6" key="1">
    <citation type="submission" date="2016-07" db="EMBL/GenBank/DDBJ databases">
        <title>Pervasive Adenine N6-methylation of Active Genes in Fungi.</title>
        <authorList>
            <consortium name="DOE Joint Genome Institute"/>
            <person name="Mondo S.J."/>
            <person name="Dannebaum R.O."/>
            <person name="Kuo R.C."/>
            <person name="Labutti K."/>
            <person name="Haridas S."/>
            <person name="Kuo A."/>
            <person name="Salamov A."/>
            <person name="Ahrendt S.R."/>
            <person name="Lipzen A."/>
            <person name="Sullivan W."/>
            <person name="Andreopoulos W.B."/>
            <person name="Clum A."/>
            <person name="Lindquist E."/>
            <person name="Daum C."/>
            <person name="Ramamoorthy G.K."/>
            <person name="Gryganskyi A."/>
            <person name="Culley D."/>
            <person name="Magnuson J.K."/>
            <person name="James T.Y."/>
            <person name="O'Malley M.A."/>
            <person name="Stajich J.E."/>
            <person name="Spatafora J.W."/>
            <person name="Visel A."/>
            <person name="Grigoriev I.V."/>
        </authorList>
    </citation>
    <scope>NUCLEOTIDE SEQUENCE [LARGE SCALE GENOMIC DNA]</scope>
    <source>
        <strain evidence="5 6">NRRL 3116</strain>
    </source>
</reference>
<evidence type="ECO:0000256" key="2">
    <source>
        <dbReference type="SAM" id="MobiDB-lite"/>
    </source>
</evidence>
<feature type="compositionally biased region" description="Low complexity" evidence="2">
    <location>
        <begin position="674"/>
        <end position="712"/>
    </location>
</feature>
<dbReference type="InterPro" id="IPR030379">
    <property type="entry name" value="G_SEPTIN_dom"/>
</dbReference>
<keyword evidence="1" id="KW-0342">GTP-binding</keyword>
<sequence length="1059" mass="117095">MHYVLSMLSSNKPTDSSTPSHPQPSLNDPTLSTLTPVAESNPHPPRMQRFTRPEDLADLEVLNTRVATALSDEQGHRQHPQQQQQQQHRELLRRYMDAHTTFLNSSDTEGSGYIPGRVTTSLFTDLHSHGDSYHVYRGSHGQSPLSSSIISSSSLSIPLPLHTTTHDGPSSPSFTEDDEYGSGSGYGYTAPGSPQSIVSSASLSGYYYPHSHPSRPLSQTGFWADQAASSFNLIMPSSAMFATGKEPTADGDKLGFVKLMIGGRSRKWHTSIIQDIFKWEGIIANDFEDEFLHEPPPLPPPQLQQPVAQVNAAIINVATATVAAHEEGIVPSVGVGDDVNEPKQQRQREMQQLQQKRVQYEESSEVIVEHYASSMVLPAWARAGLDYRDTQQEILVKNICFVDTPGYDTFSNPNRAMDLVMSYVGLQFQTTNEFFSRSARSDDALGRFLANNTTGAHSHVDVCIYVIEGQLTEQDIAYMQRLQTMVNLVPLILMTPNITTQAVDVAAIRSELIRQLCENDIEIYGMVESGSGRGGGVRETRAFSADSPYLTHATASEEEELSPPPLSLGEGLLCPEFTSPPFVYFVPQASDSKVQVEGQSAKNDKKTESNLHASPSFPLALPSASSLTSDLGSVRKWIFVEHLAALRHHTTLKFLRWRRNWQVTMASSPSLMYSSMESGSSSLRQRQHSSNHGSNNSINNSSASRVSNNAHSGQHLIPPNVSDYLSGPQSQSRVASVNVTATHNLPSSTSVGPSPLSHQQQRHSPTVLVGELLARERKRISLKVARMLETHSQVFERIMLERKEAWRQALQGIEREQRIDFLVQEIKRWAMAEYHTHNQTQNQTHSLGSEYPIGNIDSASYSYRTQSTSYHQQQKHQHQYQQNPQVRHNYRHPYSSSLLSKKSLLESRRSSHSNMVGLGLEAGGPVVPLDAEPSLLDVLDLQQPQGSEHSGPSITGKKNSNSTTAITTDTARHQHSQRKSLLDKKTSPSRSRMNKQGDSIGCGRDQAGDKDPLGLGLWMSQLFGAVGNGIIHVVAIVGMSSLATFIYTHFLEHRVTWIG</sequence>
<dbReference type="Gene3D" id="3.40.50.300">
    <property type="entry name" value="P-loop containing nucleotide triphosphate hydrolases"/>
    <property type="match status" value="1"/>
</dbReference>
<evidence type="ECO:0000256" key="1">
    <source>
        <dbReference type="RuleBase" id="RU004560"/>
    </source>
</evidence>
<feature type="domain" description="Septin-type G" evidence="4">
    <location>
        <begin position="398"/>
        <end position="549"/>
    </location>
</feature>
<dbReference type="EMBL" id="MCFF01000036">
    <property type="protein sequence ID" value="ORZ08737.1"/>
    <property type="molecule type" value="Genomic_DNA"/>
</dbReference>
<evidence type="ECO:0000313" key="5">
    <source>
        <dbReference type="EMBL" id="ORZ08737.1"/>
    </source>
</evidence>